<dbReference type="OrthoDB" id="3028998at2759"/>
<name>A0A8H6Y571_9AGAR</name>
<proteinExistence type="predicted"/>
<keyword evidence="2" id="KW-1185">Reference proteome</keyword>
<dbReference type="Proteomes" id="UP000623467">
    <property type="component" value="Unassembled WGS sequence"/>
</dbReference>
<comment type="caution">
    <text evidence="1">The sequence shown here is derived from an EMBL/GenBank/DDBJ whole genome shotgun (WGS) entry which is preliminary data.</text>
</comment>
<dbReference type="AlphaFoldDB" id="A0A8H6Y571"/>
<accession>A0A8H6Y571</accession>
<protein>
    <submittedName>
        <fullName evidence="1">Uncharacterized protein</fullName>
    </submittedName>
</protein>
<dbReference type="EMBL" id="JACAZH010000012">
    <property type="protein sequence ID" value="KAF7353498.1"/>
    <property type="molecule type" value="Genomic_DNA"/>
</dbReference>
<sequence length="58" mass="6351">MPHQSTLTEVRLENLALILTPTVAALKELNEAFAPPFVQGISKTTESLINLLQKVGTY</sequence>
<organism evidence="1 2">
    <name type="scientific">Mycena sanguinolenta</name>
    <dbReference type="NCBI Taxonomy" id="230812"/>
    <lineage>
        <taxon>Eukaryota</taxon>
        <taxon>Fungi</taxon>
        <taxon>Dikarya</taxon>
        <taxon>Basidiomycota</taxon>
        <taxon>Agaricomycotina</taxon>
        <taxon>Agaricomycetes</taxon>
        <taxon>Agaricomycetidae</taxon>
        <taxon>Agaricales</taxon>
        <taxon>Marasmiineae</taxon>
        <taxon>Mycenaceae</taxon>
        <taxon>Mycena</taxon>
    </lineage>
</organism>
<evidence type="ECO:0000313" key="2">
    <source>
        <dbReference type="Proteomes" id="UP000623467"/>
    </source>
</evidence>
<gene>
    <name evidence="1" type="ORF">MSAN_01539400</name>
</gene>
<evidence type="ECO:0000313" key="1">
    <source>
        <dbReference type="EMBL" id="KAF7353498.1"/>
    </source>
</evidence>
<reference evidence="1" key="1">
    <citation type="submission" date="2020-05" db="EMBL/GenBank/DDBJ databases">
        <title>Mycena genomes resolve the evolution of fungal bioluminescence.</title>
        <authorList>
            <person name="Tsai I.J."/>
        </authorList>
    </citation>
    <scope>NUCLEOTIDE SEQUENCE</scope>
    <source>
        <strain evidence="1">160909Yilan</strain>
    </source>
</reference>